<evidence type="ECO:0000313" key="2">
    <source>
        <dbReference type="Proteomes" id="UP000712600"/>
    </source>
</evidence>
<proteinExistence type="predicted"/>
<comment type="caution">
    <text evidence="1">The sequence shown here is derived from an EMBL/GenBank/DDBJ whole genome shotgun (WGS) entry which is preliminary data.</text>
</comment>
<sequence>MVADTLVHGGRRTSRSHRILTPSAPITTTGANVSIRPAVIINWHKDVVLTMHFVEIAGHRDVCVSGALYGDCGTYGRLC</sequence>
<organism evidence="1 2">
    <name type="scientific">Brassica cretica</name>
    <name type="common">Mustard</name>
    <dbReference type="NCBI Taxonomy" id="69181"/>
    <lineage>
        <taxon>Eukaryota</taxon>
        <taxon>Viridiplantae</taxon>
        <taxon>Streptophyta</taxon>
        <taxon>Embryophyta</taxon>
        <taxon>Tracheophyta</taxon>
        <taxon>Spermatophyta</taxon>
        <taxon>Magnoliopsida</taxon>
        <taxon>eudicotyledons</taxon>
        <taxon>Gunneridae</taxon>
        <taxon>Pentapetalae</taxon>
        <taxon>rosids</taxon>
        <taxon>malvids</taxon>
        <taxon>Brassicales</taxon>
        <taxon>Brassicaceae</taxon>
        <taxon>Brassiceae</taxon>
        <taxon>Brassica</taxon>
    </lineage>
</organism>
<evidence type="ECO:0000313" key="1">
    <source>
        <dbReference type="EMBL" id="KAF3503704.1"/>
    </source>
</evidence>
<name>A0A8S9NF27_BRACR</name>
<gene>
    <name evidence="1" type="ORF">F2Q69_00041397</name>
</gene>
<protein>
    <submittedName>
        <fullName evidence="1">Uncharacterized protein</fullName>
    </submittedName>
</protein>
<reference evidence="1" key="1">
    <citation type="submission" date="2019-12" db="EMBL/GenBank/DDBJ databases">
        <title>Genome sequencing and annotation of Brassica cretica.</title>
        <authorList>
            <person name="Studholme D.J."/>
            <person name="Sarris P."/>
        </authorList>
    </citation>
    <scope>NUCLEOTIDE SEQUENCE</scope>
    <source>
        <strain evidence="1">PFS-109/04</strain>
        <tissue evidence="1">Leaf</tissue>
    </source>
</reference>
<accession>A0A8S9NF27</accession>
<dbReference type="Proteomes" id="UP000712600">
    <property type="component" value="Unassembled WGS sequence"/>
</dbReference>
<dbReference type="EMBL" id="QGKX02001621">
    <property type="protein sequence ID" value="KAF3503704.1"/>
    <property type="molecule type" value="Genomic_DNA"/>
</dbReference>
<dbReference type="AlphaFoldDB" id="A0A8S9NF27"/>